<keyword evidence="8" id="KW-1185">Reference proteome</keyword>
<dbReference type="GO" id="GO:0016491">
    <property type="term" value="F:oxidoreductase activity"/>
    <property type="evidence" value="ECO:0007669"/>
    <property type="project" value="UniProtKB-KW"/>
</dbReference>
<comment type="caution">
    <text evidence="7">The sequence shown here is derived from an EMBL/GenBank/DDBJ whole genome shotgun (WGS) entry which is preliminary data.</text>
</comment>
<feature type="domain" description="Enoyl reductase (ER)" evidence="6">
    <location>
        <begin position="8"/>
        <end position="348"/>
    </location>
</feature>
<reference evidence="7 8" key="1">
    <citation type="submission" date="2020-08" db="EMBL/GenBank/DDBJ databases">
        <title>Sequencing the genomes of 1000 actinobacteria strains.</title>
        <authorList>
            <person name="Klenk H.-P."/>
        </authorList>
    </citation>
    <scope>NUCLEOTIDE SEQUENCE [LARGE SCALE GENOMIC DNA]</scope>
    <source>
        <strain evidence="7 8">DSM 43851</strain>
    </source>
</reference>
<dbReference type="InterPro" id="IPR002328">
    <property type="entry name" value="ADH_Zn_CS"/>
</dbReference>
<accession>A0A7W9NIQ6</accession>
<sequence length="353" mass="37033">MSATMPAGRLNLRTLQFAVEEVPVPTPGRGEVLVKVEAAGVCLSDIHLIDGTLRLPGNDLEKVTLGHEVAGTIAELGDGVPDVYREGQRVLLLAGMACGRCANCVRRRPGCLRGLTRGVEFDGGWAHYTLARFETVYAIPDSLPIEQAAIIPDAVSTPYAAITQTAGLRPAQSAGIWGVGGLGAHGVQLLRFAGATPVIAVDPLPNARERALKLGADVALDPMAADFREQVLAATDGLGLDYAFDFAGVPAVRTQADSVLARNGALVLVGLSGQALTIPNDTAFSAGRHRVLGHYGGLPVHLEELIKLAGHGRLDFSGSISGHFKFEDAAEAVRQLAEKVNDPIRLVLTPDGV</sequence>
<name>A0A7W9NIQ6_9PSEU</name>
<dbReference type="InterPro" id="IPR011032">
    <property type="entry name" value="GroES-like_sf"/>
</dbReference>
<dbReference type="SMART" id="SM00829">
    <property type="entry name" value="PKS_ER"/>
    <property type="match status" value="1"/>
</dbReference>
<dbReference type="AlphaFoldDB" id="A0A7W9NIQ6"/>
<evidence type="ECO:0000256" key="3">
    <source>
        <dbReference type="ARBA" id="ARBA00022833"/>
    </source>
</evidence>
<dbReference type="Proteomes" id="UP000585638">
    <property type="component" value="Unassembled WGS sequence"/>
</dbReference>
<dbReference type="CDD" id="cd08254">
    <property type="entry name" value="hydroxyacyl_CoA_DH"/>
    <property type="match status" value="1"/>
</dbReference>
<dbReference type="RefSeq" id="WP_184865894.1">
    <property type="nucleotide sequence ID" value="NZ_JACHIR010000001.1"/>
</dbReference>
<dbReference type="PANTHER" id="PTHR43401">
    <property type="entry name" value="L-THREONINE 3-DEHYDROGENASE"/>
    <property type="match status" value="1"/>
</dbReference>
<dbReference type="PANTHER" id="PTHR43401:SF4">
    <property type="entry name" value="D-ARABINOSE 1-DEHYDROGENASE (NADP(+))"/>
    <property type="match status" value="1"/>
</dbReference>
<dbReference type="Pfam" id="PF00107">
    <property type="entry name" value="ADH_zinc_N"/>
    <property type="match status" value="1"/>
</dbReference>
<evidence type="ECO:0000256" key="4">
    <source>
        <dbReference type="ARBA" id="ARBA00023002"/>
    </source>
</evidence>
<dbReference type="SUPFAM" id="SSF51735">
    <property type="entry name" value="NAD(P)-binding Rossmann-fold domains"/>
    <property type="match status" value="1"/>
</dbReference>
<evidence type="ECO:0000256" key="1">
    <source>
        <dbReference type="ARBA" id="ARBA00001947"/>
    </source>
</evidence>
<evidence type="ECO:0000256" key="5">
    <source>
        <dbReference type="RuleBase" id="RU361277"/>
    </source>
</evidence>
<organism evidence="7 8">
    <name type="scientific">Kutzneria kofuensis</name>
    <dbReference type="NCBI Taxonomy" id="103725"/>
    <lineage>
        <taxon>Bacteria</taxon>
        <taxon>Bacillati</taxon>
        <taxon>Actinomycetota</taxon>
        <taxon>Actinomycetes</taxon>
        <taxon>Pseudonocardiales</taxon>
        <taxon>Pseudonocardiaceae</taxon>
        <taxon>Kutzneria</taxon>
    </lineage>
</organism>
<dbReference type="PROSITE" id="PS00059">
    <property type="entry name" value="ADH_ZINC"/>
    <property type="match status" value="1"/>
</dbReference>
<proteinExistence type="inferred from homology"/>
<dbReference type="GO" id="GO:0008270">
    <property type="term" value="F:zinc ion binding"/>
    <property type="evidence" value="ECO:0007669"/>
    <property type="project" value="InterPro"/>
</dbReference>
<comment type="similarity">
    <text evidence="5">Belongs to the zinc-containing alcohol dehydrogenase family.</text>
</comment>
<comment type="cofactor">
    <cofactor evidence="1 5">
        <name>Zn(2+)</name>
        <dbReference type="ChEBI" id="CHEBI:29105"/>
    </cofactor>
</comment>
<evidence type="ECO:0000256" key="2">
    <source>
        <dbReference type="ARBA" id="ARBA00022723"/>
    </source>
</evidence>
<dbReference type="InterPro" id="IPR013149">
    <property type="entry name" value="ADH-like_C"/>
</dbReference>
<dbReference type="SUPFAM" id="SSF50129">
    <property type="entry name" value="GroES-like"/>
    <property type="match status" value="1"/>
</dbReference>
<dbReference type="InterPro" id="IPR036291">
    <property type="entry name" value="NAD(P)-bd_dom_sf"/>
</dbReference>
<evidence type="ECO:0000313" key="7">
    <source>
        <dbReference type="EMBL" id="MBB5894110.1"/>
    </source>
</evidence>
<gene>
    <name evidence="7" type="ORF">BJ998_005306</name>
</gene>
<keyword evidence="4" id="KW-0560">Oxidoreductase</keyword>
<dbReference type="InterPro" id="IPR050129">
    <property type="entry name" value="Zn_alcohol_dh"/>
</dbReference>
<dbReference type="Pfam" id="PF08240">
    <property type="entry name" value="ADH_N"/>
    <property type="match status" value="1"/>
</dbReference>
<dbReference type="Gene3D" id="3.90.180.10">
    <property type="entry name" value="Medium-chain alcohol dehydrogenases, catalytic domain"/>
    <property type="match status" value="1"/>
</dbReference>
<keyword evidence="3 5" id="KW-0862">Zinc</keyword>
<keyword evidence="2 5" id="KW-0479">Metal-binding</keyword>
<evidence type="ECO:0000313" key="8">
    <source>
        <dbReference type="Proteomes" id="UP000585638"/>
    </source>
</evidence>
<dbReference type="InterPro" id="IPR020843">
    <property type="entry name" value="ER"/>
</dbReference>
<protein>
    <submittedName>
        <fullName evidence="7">D-arabinose 1-dehydrogenase-like Zn-dependent alcohol dehydrogenase</fullName>
    </submittedName>
</protein>
<evidence type="ECO:0000259" key="6">
    <source>
        <dbReference type="SMART" id="SM00829"/>
    </source>
</evidence>
<dbReference type="EMBL" id="JACHIR010000001">
    <property type="protein sequence ID" value="MBB5894110.1"/>
    <property type="molecule type" value="Genomic_DNA"/>
</dbReference>
<dbReference type="InterPro" id="IPR013154">
    <property type="entry name" value="ADH-like_N"/>
</dbReference>